<comment type="caution">
    <text evidence="2">The sequence shown here is derived from an EMBL/GenBank/DDBJ whole genome shotgun (WGS) entry which is preliminary data.</text>
</comment>
<sequence length="255" mass="27402">MAFLRAGVKRKPSQERATAESASPPERIPTPLVESASPPERIPTPLVESASPPENIPTPLVESASPPERIPTPLVESASPPENIPTPLVESAFPLERIPTPLVESASPPERIPTPLVESACPPEKIPTHPAKSVSPPAKSASPPAKRVSPPAKRLVESLPERPVTPLERVDPSVLRTGAHVEVTSRLPTPPLMTRCNKSTQAYSSHLELGKRLLEQPPILPNKKLAIQPKTPAQPIHTIVLFVPDNHPMLKSGMC</sequence>
<gene>
    <name evidence="2" type="ORF">TNCT_64161</name>
</gene>
<feature type="region of interest" description="Disordered" evidence="1">
    <location>
        <begin position="100"/>
        <end position="155"/>
    </location>
</feature>
<reference evidence="2" key="1">
    <citation type="submission" date="2020-07" db="EMBL/GenBank/DDBJ databases">
        <title>Multicomponent nature underlies the extraordinary mechanical properties of spider dragline silk.</title>
        <authorList>
            <person name="Kono N."/>
            <person name="Nakamura H."/>
            <person name="Mori M."/>
            <person name="Yoshida Y."/>
            <person name="Ohtoshi R."/>
            <person name="Malay A.D."/>
            <person name="Moran D.A.P."/>
            <person name="Tomita M."/>
            <person name="Numata K."/>
            <person name="Arakawa K."/>
        </authorList>
    </citation>
    <scope>NUCLEOTIDE SEQUENCE</scope>
</reference>
<evidence type="ECO:0000313" key="2">
    <source>
        <dbReference type="EMBL" id="GFR15411.1"/>
    </source>
</evidence>
<accession>A0A8X6JQ41</accession>
<evidence type="ECO:0000313" key="3">
    <source>
        <dbReference type="Proteomes" id="UP000887116"/>
    </source>
</evidence>
<protein>
    <submittedName>
        <fullName evidence="2">Uncharacterized protein</fullName>
    </submittedName>
</protein>
<keyword evidence="3" id="KW-1185">Reference proteome</keyword>
<evidence type="ECO:0000256" key="1">
    <source>
        <dbReference type="SAM" id="MobiDB-lite"/>
    </source>
</evidence>
<dbReference type="Proteomes" id="UP000887116">
    <property type="component" value="Unassembled WGS sequence"/>
</dbReference>
<feature type="compositionally biased region" description="Low complexity" evidence="1">
    <location>
        <begin position="130"/>
        <end position="153"/>
    </location>
</feature>
<dbReference type="EMBL" id="BMAO01007367">
    <property type="protein sequence ID" value="GFR15411.1"/>
    <property type="molecule type" value="Genomic_DNA"/>
</dbReference>
<organism evidence="2 3">
    <name type="scientific">Trichonephila clavata</name>
    <name type="common">Joro spider</name>
    <name type="synonym">Nephila clavata</name>
    <dbReference type="NCBI Taxonomy" id="2740835"/>
    <lineage>
        <taxon>Eukaryota</taxon>
        <taxon>Metazoa</taxon>
        <taxon>Ecdysozoa</taxon>
        <taxon>Arthropoda</taxon>
        <taxon>Chelicerata</taxon>
        <taxon>Arachnida</taxon>
        <taxon>Araneae</taxon>
        <taxon>Araneomorphae</taxon>
        <taxon>Entelegynae</taxon>
        <taxon>Araneoidea</taxon>
        <taxon>Nephilidae</taxon>
        <taxon>Trichonephila</taxon>
    </lineage>
</organism>
<dbReference type="AlphaFoldDB" id="A0A8X6JQ41"/>
<proteinExistence type="predicted"/>
<name>A0A8X6JQ41_TRICU</name>
<feature type="region of interest" description="Disordered" evidence="1">
    <location>
        <begin position="1"/>
        <end position="87"/>
    </location>
</feature>